<evidence type="ECO:0000256" key="1">
    <source>
        <dbReference type="SAM" id="MobiDB-lite"/>
    </source>
</evidence>
<dbReference type="PROSITE" id="PS50132">
    <property type="entry name" value="RGS"/>
    <property type="match status" value="1"/>
</dbReference>
<accession>A0ABM0MZD3</accession>
<feature type="compositionally biased region" description="Low complexity" evidence="1">
    <location>
        <begin position="874"/>
        <end position="884"/>
    </location>
</feature>
<feature type="domain" description="PDZ" evidence="3">
    <location>
        <begin position="219"/>
        <end position="296"/>
    </location>
</feature>
<protein>
    <submittedName>
        <fullName evidence="6">Uncharacterized protein LOC100373148</fullName>
    </submittedName>
</protein>
<name>A0ABM0MZD3_SACKO</name>
<feature type="compositionally biased region" description="Basic and acidic residues" evidence="1">
    <location>
        <begin position="785"/>
        <end position="794"/>
    </location>
</feature>
<dbReference type="CDD" id="cd06711">
    <property type="entry name" value="PDZ_RGS3-like"/>
    <property type="match status" value="1"/>
</dbReference>
<feature type="compositionally biased region" description="Basic and acidic residues" evidence="1">
    <location>
        <begin position="816"/>
        <end position="828"/>
    </location>
</feature>
<dbReference type="Pfam" id="PF17820">
    <property type="entry name" value="PDZ_6"/>
    <property type="match status" value="1"/>
</dbReference>
<gene>
    <name evidence="6" type="primary">LOC100373148</name>
</gene>
<dbReference type="SMART" id="SM00228">
    <property type="entry name" value="PDZ"/>
    <property type="match status" value="1"/>
</dbReference>
<dbReference type="Proteomes" id="UP000694865">
    <property type="component" value="Unplaced"/>
</dbReference>
<dbReference type="SUPFAM" id="SSF49562">
    <property type="entry name" value="C2 domain (Calcium/lipid-binding domain, CaLB)"/>
    <property type="match status" value="1"/>
</dbReference>
<dbReference type="CDD" id="cd08713">
    <property type="entry name" value="RGS_RGS3"/>
    <property type="match status" value="1"/>
</dbReference>
<dbReference type="InterPro" id="IPR035899">
    <property type="entry name" value="DBL_dom_sf"/>
</dbReference>
<dbReference type="Gene3D" id="2.30.42.10">
    <property type="match status" value="1"/>
</dbReference>
<dbReference type="SMART" id="SM00233">
    <property type="entry name" value="PH"/>
    <property type="match status" value="1"/>
</dbReference>
<dbReference type="InterPro" id="IPR044926">
    <property type="entry name" value="RGS_subdomain_2"/>
</dbReference>
<dbReference type="InterPro" id="IPR011993">
    <property type="entry name" value="PH-like_dom_sf"/>
</dbReference>
<dbReference type="SUPFAM" id="SSF48097">
    <property type="entry name" value="Regulator of G-protein signaling, RGS"/>
    <property type="match status" value="1"/>
</dbReference>
<keyword evidence="5" id="KW-1185">Reference proteome</keyword>
<dbReference type="InterPro" id="IPR016137">
    <property type="entry name" value="RGS"/>
</dbReference>
<dbReference type="InterPro" id="IPR036305">
    <property type="entry name" value="RGS_sf"/>
</dbReference>
<dbReference type="Gene3D" id="2.30.29.30">
    <property type="entry name" value="Pleckstrin-homology domain (PH domain)/Phosphotyrosine-binding domain (PTB)"/>
    <property type="match status" value="1"/>
</dbReference>
<dbReference type="InterPro" id="IPR036034">
    <property type="entry name" value="PDZ_sf"/>
</dbReference>
<proteinExistence type="predicted"/>
<dbReference type="Gene3D" id="1.10.196.10">
    <property type="match status" value="1"/>
</dbReference>
<dbReference type="InterPro" id="IPR024066">
    <property type="entry name" value="RGS_subdom1/3"/>
</dbReference>
<organism evidence="5 6">
    <name type="scientific">Saccoglossus kowalevskii</name>
    <name type="common">Acorn worm</name>
    <dbReference type="NCBI Taxonomy" id="10224"/>
    <lineage>
        <taxon>Eukaryota</taxon>
        <taxon>Metazoa</taxon>
        <taxon>Hemichordata</taxon>
        <taxon>Enteropneusta</taxon>
        <taxon>Harrimaniidae</taxon>
        <taxon>Saccoglossus</taxon>
    </lineage>
</organism>
<dbReference type="GeneID" id="100373148"/>
<dbReference type="InterPro" id="IPR041489">
    <property type="entry name" value="PDZ_6"/>
</dbReference>
<dbReference type="InterPro" id="IPR035892">
    <property type="entry name" value="C2_domain_sf"/>
</dbReference>
<feature type="domain" description="C2" evidence="2">
    <location>
        <begin position="64"/>
        <end position="180"/>
    </location>
</feature>
<sequence>MTQRAHCHTSTRGHKRRSIELRTQSLTHGFEAMALETPPVHKRRKTGRFNQLPIQDFPEPQVYTPGQLKLSIYRTRRHLMVNIIKARGISHIPGYTDGCYVTVVIVAPHGKKDSMATRVVTDATPHFQEIFPLSFLHLDLLDRIVISLYRQSSTLNDLMGCMSFGAKHLIKGTKLIDGWYYLLNQELGVKKHLGVPYKRPKLSKEVKKKQQPVRIIKKVMTVVQGKHGYGFTILDTTPVRVGKVDSGGPSEKVGLQMGDVIIRINKHHVERSPCTDIIGIVKNAPGHVRLVIERRAKTVIRRLSEDVERRPLNTLMSSNRCHNQKEYAKQLCGETEYTQHLCPDTDYARHLRYDTPDSLYRSSTCSSTISGTPSEDDMMTGQVQITVVCNYHMQQLELRLAAYSSPAQKTKQELMTLGDIYLAVLDGFISSYAVYQSCLRMAEENLAVKLQVPVWSDDEYFNTVRGFMYRPSEYLDKLCQLLQMLWTSTPTEHPDHENFKHVLNGSVHIYFTDTRQFRLAELGRRYVFAGTLHNINQTNRDRSKKLWAIMCTDLLLLTKKQDDDSFLIVDKLLLNSLFVQDIESSPNDFIVTVVTNIKQKENKVLRAPTEHLKKTWKKLLNKHSSGIYLMTFDGSVKEIHIGDRKETKKGISRPFLGRRKISSPDLPSTAKTASLLSRKVSSPEIKITSFDNDDSQLNRNAVITEELSDDTGIMMNSSKNRSKLAVELYKKSPSCEDCSKSESTQNSLEQLTTASAPGSPLFHISRSWNSLTPTGTVSGGYPCKSNEDCAKTSKDTSSTKAKPKRKNIFQLFTGDNKNKDEIDGHDAPPHALFLKEPVEGKSQETTSPRRTITRMRSRSVGSEDEAIEEELEDPGSGSDSPTDDALQLPSFNTDNDKRKRKKNLAKDMKEKLRFLRRRHTDGCIKDAEKLKTLRPSYAQAIKWSESFDSLLADKYGLASFRAFLKTEFSDENIEFWLACEDYKKVRPSKWSSRAQRIYNDYVAIQAPREVNLDSHSRLATVSNLSNPTKHAFDLAQKRIQSLMEKDSYPRFLRSEFYQSLINDKKQVSNC</sequence>
<dbReference type="SUPFAM" id="SSF50156">
    <property type="entry name" value="PDZ domain-like"/>
    <property type="match status" value="1"/>
</dbReference>
<reference evidence="6" key="1">
    <citation type="submission" date="2025-08" db="UniProtKB">
        <authorList>
            <consortium name="RefSeq"/>
        </authorList>
    </citation>
    <scope>IDENTIFICATION</scope>
    <source>
        <tissue evidence="6">Testes</tissue>
    </source>
</reference>
<dbReference type="Gene3D" id="1.10.167.10">
    <property type="entry name" value="Regulator of G-protein Signalling 4, domain 2"/>
    <property type="match status" value="1"/>
</dbReference>
<dbReference type="Gene3D" id="2.60.40.150">
    <property type="entry name" value="C2 domain"/>
    <property type="match status" value="1"/>
</dbReference>
<dbReference type="SMART" id="SM00315">
    <property type="entry name" value="RGS"/>
    <property type="match status" value="1"/>
</dbReference>
<feature type="compositionally biased region" description="Acidic residues" evidence="1">
    <location>
        <begin position="862"/>
        <end position="873"/>
    </location>
</feature>
<dbReference type="InterPro" id="IPR000008">
    <property type="entry name" value="C2_dom"/>
</dbReference>
<dbReference type="InterPro" id="IPR034951">
    <property type="entry name" value="RGS_RGS3"/>
</dbReference>
<dbReference type="PANTHER" id="PTHR46848">
    <property type="entry name" value="REGULATOR OF G-PROTEIN SIGNALING 3"/>
    <property type="match status" value="1"/>
</dbReference>
<evidence type="ECO:0000259" key="3">
    <source>
        <dbReference type="PROSITE" id="PS50106"/>
    </source>
</evidence>
<dbReference type="SUPFAM" id="SSF48065">
    <property type="entry name" value="DBL homology domain (DH-domain)"/>
    <property type="match status" value="1"/>
</dbReference>
<dbReference type="Pfam" id="PF00615">
    <property type="entry name" value="RGS"/>
    <property type="match status" value="1"/>
</dbReference>
<dbReference type="PRINTS" id="PR01301">
    <property type="entry name" value="RGSPROTEIN"/>
</dbReference>
<evidence type="ECO:0000259" key="2">
    <source>
        <dbReference type="PROSITE" id="PS50004"/>
    </source>
</evidence>
<dbReference type="PROSITE" id="PS50004">
    <property type="entry name" value="C2"/>
    <property type="match status" value="1"/>
</dbReference>
<dbReference type="PANTHER" id="PTHR46848:SF1">
    <property type="entry name" value="REGULATOR OF G-PROTEIN SIGNALING 3"/>
    <property type="match status" value="1"/>
</dbReference>
<feature type="domain" description="RGS" evidence="4">
    <location>
        <begin position="946"/>
        <end position="1061"/>
    </location>
</feature>
<dbReference type="RefSeq" id="XP_006825374.1">
    <property type="nucleotide sequence ID" value="XM_006825311.1"/>
</dbReference>
<dbReference type="InterPro" id="IPR001849">
    <property type="entry name" value="PH_domain"/>
</dbReference>
<dbReference type="SUPFAM" id="SSF50729">
    <property type="entry name" value="PH domain-like"/>
    <property type="match status" value="1"/>
</dbReference>
<feature type="region of interest" description="Disordered" evidence="1">
    <location>
        <begin position="773"/>
        <end position="902"/>
    </location>
</feature>
<dbReference type="InterPro" id="IPR001478">
    <property type="entry name" value="PDZ"/>
</dbReference>
<evidence type="ECO:0000313" key="5">
    <source>
        <dbReference type="Proteomes" id="UP000694865"/>
    </source>
</evidence>
<evidence type="ECO:0000259" key="4">
    <source>
        <dbReference type="PROSITE" id="PS50132"/>
    </source>
</evidence>
<dbReference type="PROSITE" id="PS50106">
    <property type="entry name" value="PDZ"/>
    <property type="match status" value="1"/>
</dbReference>
<dbReference type="SMART" id="SM00239">
    <property type="entry name" value="C2"/>
    <property type="match status" value="1"/>
</dbReference>
<evidence type="ECO:0000313" key="6">
    <source>
        <dbReference type="RefSeq" id="XP_006825374.1"/>
    </source>
</evidence>